<evidence type="ECO:0000256" key="1">
    <source>
        <dbReference type="SAM" id="MobiDB-lite"/>
    </source>
</evidence>
<dbReference type="RefSeq" id="WP_244595823.1">
    <property type="nucleotide sequence ID" value="NZ_FNUY01000021.1"/>
</dbReference>
<protein>
    <recommendedName>
        <fullName evidence="4">DUF930 domain-containing protein</fullName>
    </recommendedName>
</protein>
<name>A0A1H6DD55_9HYPH</name>
<evidence type="ECO:0008006" key="4">
    <source>
        <dbReference type="Google" id="ProtNLM"/>
    </source>
</evidence>
<sequence>MPGLPAAALLHLALLVLLALAVMPPHDNVAPLPENIVDVELLTPGQFQAAITPPPVEPPLPQTPPLPTRVTPEPPVRAQPDPEPPAEPGAMIKARRLLSETALADPRSRQAREMLPHLAEDERVEQLCSIEAMSQIHAWKKEFEPDRLAAYAMADTRISGRILLAEGAAFRSKRRWYNLRFKCEFTSDRKRVAAFEFRVGEAVPSSQWEARGLPPVH</sequence>
<reference evidence="2 3" key="1">
    <citation type="submission" date="2016-10" db="EMBL/GenBank/DDBJ databases">
        <authorList>
            <person name="de Groot N.N."/>
        </authorList>
    </citation>
    <scope>NUCLEOTIDE SEQUENCE [LARGE SCALE GENOMIC DNA]</scope>
    <source>
        <strain evidence="2 3">DSM 26656</strain>
    </source>
</reference>
<evidence type="ECO:0000313" key="3">
    <source>
        <dbReference type="Proteomes" id="UP000236743"/>
    </source>
</evidence>
<dbReference type="EMBL" id="FNUY01000021">
    <property type="protein sequence ID" value="SEG83032.1"/>
    <property type="molecule type" value="Genomic_DNA"/>
</dbReference>
<dbReference type="Proteomes" id="UP000236743">
    <property type="component" value="Unassembled WGS sequence"/>
</dbReference>
<dbReference type="AlphaFoldDB" id="A0A1H6DD55"/>
<evidence type="ECO:0000313" key="2">
    <source>
        <dbReference type="EMBL" id="SEG83032.1"/>
    </source>
</evidence>
<keyword evidence="3" id="KW-1185">Reference proteome</keyword>
<organism evidence="2 3">
    <name type="scientific">Bosea lathyri</name>
    <dbReference type="NCBI Taxonomy" id="1036778"/>
    <lineage>
        <taxon>Bacteria</taxon>
        <taxon>Pseudomonadati</taxon>
        <taxon>Pseudomonadota</taxon>
        <taxon>Alphaproteobacteria</taxon>
        <taxon>Hyphomicrobiales</taxon>
        <taxon>Boseaceae</taxon>
        <taxon>Bosea</taxon>
    </lineage>
</organism>
<feature type="compositionally biased region" description="Pro residues" evidence="1">
    <location>
        <begin position="52"/>
        <end position="87"/>
    </location>
</feature>
<proteinExistence type="predicted"/>
<dbReference type="InterPro" id="IPR009273">
    <property type="entry name" value="DUF930"/>
</dbReference>
<feature type="region of interest" description="Disordered" evidence="1">
    <location>
        <begin position="50"/>
        <end position="89"/>
    </location>
</feature>
<gene>
    <name evidence="2" type="ORF">SAMN04488115_12151</name>
</gene>
<dbReference type="Pfam" id="PF06059">
    <property type="entry name" value="DUF930"/>
    <property type="match status" value="1"/>
</dbReference>
<accession>A0A1H6DD55</accession>